<dbReference type="InterPro" id="IPR055170">
    <property type="entry name" value="GFO_IDH_MocA-like_dom"/>
</dbReference>
<dbReference type="InterPro" id="IPR036291">
    <property type="entry name" value="NAD(P)-bd_dom_sf"/>
</dbReference>
<gene>
    <name evidence="4" type="ORF">SSA02_16390</name>
</gene>
<dbReference type="Pfam" id="PF22725">
    <property type="entry name" value="GFO_IDH_MocA_C3"/>
    <property type="match status" value="1"/>
</dbReference>
<dbReference type="GO" id="GO:0016491">
    <property type="term" value="F:oxidoreductase activity"/>
    <property type="evidence" value="ECO:0007669"/>
    <property type="project" value="UniProtKB-KW"/>
</dbReference>
<reference evidence="4 5" key="1">
    <citation type="submission" date="2019-07" db="EMBL/GenBank/DDBJ databases">
        <title>Whole genome shotgun sequence of Swaminathania salitolerans NBRC 104436.</title>
        <authorList>
            <person name="Hosoyama A."/>
            <person name="Uohara A."/>
            <person name="Ohji S."/>
            <person name="Ichikawa N."/>
        </authorList>
    </citation>
    <scope>NUCLEOTIDE SEQUENCE [LARGE SCALE GENOMIC DNA]</scope>
    <source>
        <strain evidence="4 5">NBRC 104436</strain>
    </source>
</reference>
<dbReference type="SUPFAM" id="SSF55347">
    <property type="entry name" value="Glyceraldehyde-3-phosphate dehydrogenase-like, C-terminal domain"/>
    <property type="match status" value="1"/>
</dbReference>
<dbReference type="PANTHER" id="PTHR43818:SF11">
    <property type="entry name" value="BCDNA.GH03377"/>
    <property type="match status" value="1"/>
</dbReference>
<dbReference type="EMBL" id="BJVC01000003">
    <property type="protein sequence ID" value="GEL02476.1"/>
    <property type="molecule type" value="Genomic_DNA"/>
</dbReference>
<feature type="domain" description="Gfo/Idh/MocA-like oxidoreductase N-terminal" evidence="2">
    <location>
        <begin position="10"/>
        <end position="135"/>
    </location>
</feature>
<sequence>MRSTNMRKTVRIGLIGTGFMGKAHALSYLAAGNVFEDISRPVLHMVADLDAARAEAFREQFGFSGSTTDWESLVTDPDIDVVSITTPTLFHKEMALAAIAAGKHVHCEKPLSVNAADAWQMMRAAERAGVRTATGFNYLKNPLLKLAREMIASGELGEIYDFNGIHAEGFMADPQTPWSWRCDARGGAGAIADVGSHIVSVARYLAGPITELCAKLDTPVATRPVSAGATKRREVAVDDIARLIVSFERGCSGTLQASWLATGRSMQLAFQISGSKGTLAFTQERMNELRYFRAGEDPRGNGFRLIEAGPSHPPYGAFCVAGGHQLGFNDLKTIEMAEFIRAIDRNSPASPDFREAWEIQRLIDAALRSSRERCWQVL</sequence>
<dbReference type="Gene3D" id="3.30.360.10">
    <property type="entry name" value="Dihydrodipicolinate Reductase, domain 2"/>
    <property type="match status" value="1"/>
</dbReference>
<dbReference type="InterPro" id="IPR050463">
    <property type="entry name" value="Gfo/Idh/MocA_oxidrdct_glycsds"/>
</dbReference>
<dbReference type="Pfam" id="PF01408">
    <property type="entry name" value="GFO_IDH_MocA"/>
    <property type="match status" value="1"/>
</dbReference>
<dbReference type="Gene3D" id="3.40.50.720">
    <property type="entry name" value="NAD(P)-binding Rossmann-like Domain"/>
    <property type="match status" value="1"/>
</dbReference>
<evidence type="ECO:0000259" key="2">
    <source>
        <dbReference type="Pfam" id="PF01408"/>
    </source>
</evidence>
<proteinExistence type="predicted"/>
<feature type="domain" description="GFO/IDH/MocA-like oxidoreductase" evidence="3">
    <location>
        <begin position="146"/>
        <end position="279"/>
    </location>
</feature>
<dbReference type="InterPro" id="IPR000683">
    <property type="entry name" value="Gfo/Idh/MocA-like_OxRdtase_N"/>
</dbReference>
<name>A0A511BQ56_9PROT</name>
<dbReference type="AlphaFoldDB" id="A0A511BQ56"/>
<accession>A0A511BQ56</accession>
<dbReference type="GO" id="GO:0000166">
    <property type="term" value="F:nucleotide binding"/>
    <property type="evidence" value="ECO:0007669"/>
    <property type="project" value="InterPro"/>
</dbReference>
<dbReference type="PANTHER" id="PTHR43818">
    <property type="entry name" value="BCDNA.GH03377"/>
    <property type="match status" value="1"/>
</dbReference>
<organism evidence="4 5">
    <name type="scientific">Swaminathania salitolerans</name>
    <dbReference type="NCBI Taxonomy" id="182838"/>
    <lineage>
        <taxon>Bacteria</taxon>
        <taxon>Pseudomonadati</taxon>
        <taxon>Pseudomonadota</taxon>
        <taxon>Alphaproteobacteria</taxon>
        <taxon>Acetobacterales</taxon>
        <taxon>Acetobacteraceae</taxon>
        <taxon>Swaminathania</taxon>
    </lineage>
</organism>
<evidence type="ECO:0000259" key="3">
    <source>
        <dbReference type="Pfam" id="PF22725"/>
    </source>
</evidence>
<keyword evidence="5" id="KW-1185">Reference proteome</keyword>
<evidence type="ECO:0000313" key="5">
    <source>
        <dbReference type="Proteomes" id="UP000321405"/>
    </source>
</evidence>
<comment type="caution">
    <text evidence="4">The sequence shown here is derived from an EMBL/GenBank/DDBJ whole genome shotgun (WGS) entry which is preliminary data.</text>
</comment>
<keyword evidence="1" id="KW-0560">Oxidoreductase</keyword>
<dbReference type="SUPFAM" id="SSF51735">
    <property type="entry name" value="NAD(P)-binding Rossmann-fold domains"/>
    <property type="match status" value="1"/>
</dbReference>
<protein>
    <submittedName>
        <fullName evidence="4">1-carboxy-3-chloro-3,4-dihydroxycyclo hexa-1,5-diene dehydrogenase</fullName>
    </submittedName>
</protein>
<evidence type="ECO:0000313" key="4">
    <source>
        <dbReference type="EMBL" id="GEL02476.1"/>
    </source>
</evidence>
<dbReference type="Proteomes" id="UP000321405">
    <property type="component" value="Unassembled WGS sequence"/>
</dbReference>
<evidence type="ECO:0000256" key="1">
    <source>
        <dbReference type="ARBA" id="ARBA00023002"/>
    </source>
</evidence>